<name>A0A2M7K1U0_9BACT</name>
<dbReference type="GO" id="GO:0030527">
    <property type="term" value="F:structural constituent of chromatin"/>
    <property type="evidence" value="ECO:0007669"/>
    <property type="project" value="InterPro"/>
</dbReference>
<dbReference type="Pfam" id="PF00216">
    <property type="entry name" value="Bac_DNA_binding"/>
    <property type="match status" value="1"/>
</dbReference>
<evidence type="ECO:0000313" key="1">
    <source>
        <dbReference type="EMBL" id="PIX30232.1"/>
    </source>
</evidence>
<dbReference type="GO" id="GO:0003677">
    <property type="term" value="F:DNA binding"/>
    <property type="evidence" value="ECO:0007669"/>
    <property type="project" value="InterPro"/>
</dbReference>
<dbReference type="InterPro" id="IPR010992">
    <property type="entry name" value="IHF-like_DNA-bd_dom_sf"/>
</dbReference>
<dbReference type="Gene3D" id="4.10.520.10">
    <property type="entry name" value="IHF-like DNA-binding proteins"/>
    <property type="match status" value="1"/>
</dbReference>
<dbReference type="InterPro" id="IPR000119">
    <property type="entry name" value="Hist_DNA-bd"/>
</dbReference>
<accession>A0A2M7K1U0</accession>
<gene>
    <name evidence="1" type="ORF">COZ63_00815</name>
</gene>
<organism evidence="1 2">
    <name type="scientific">Candidatus Berkelbacteria bacterium CG_4_8_14_3_um_filter_42_13</name>
    <dbReference type="NCBI Taxonomy" id="1974505"/>
    <lineage>
        <taxon>Bacteria</taxon>
        <taxon>Candidatus Berkelbacteria</taxon>
    </lineage>
</organism>
<dbReference type="Proteomes" id="UP000229924">
    <property type="component" value="Unassembled WGS sequence"/>
</dbReference>
<dbReference type="EMBL" id="PFIK01000014">
    <property type="protein sequence ID" value="PIX30232.1"/>
    <property type="molecule type" value="Genomic_DNA"/>
</dbReference>
<evidence type="ECO:0000313" key="2">
    <source>
        <dbReference type="Proteomes" id="UP000229924"/>
    </source>
</evidence>
<dbReference type="AlphaFoldDB" id="A0A2M7K1U0"/>
<protein>
    <submittedName>
        <fullName evidence="1">Uncharacterized protein</fullName>
    </submittedName>
</protein>
<reference evidence="2" key="1">
    <citation type="submission" date="2017-09" db="EMBL/GenBank/DDBJ databases">
        <title>Depth-based differentiation of microbial function through sediment-hosted aquifers and enrichment of novel symbionts in the deep terrestrial subsurface.</title>
        <authorList>
            <person name="Probst A.J."/>
            <person name="Ladd B."/>
            <person name="Jarett J.K."/>
            <person name="Geller-Mcgrath D.E."/>
            <person name="Sieber C.M.K."/>
            <person name="Emerson J.B."/>
            <person name="Anantharaman K."/>
            <person name="Thomas B.C."/>
            <person name="Malmstrom R."/>
            <person name="Stieglmeier M."/>
            <person name="Klingl A."/>
            <person name="Woyke T."/>
            <person name="Ryan C.M."/>
            <person name="Banfield J.F."/>
        </authorList>
    </citation>
    <scope>NUCLEOTIDE SEQUENCE [LARGE SCALE GENOMIC DNA]</scope>
</reference>
<proteinExistence type="predicted"/>
<dbReference type="SUPFAM" id="SSF47729">
    <property type="entry name" value="IHF-like DNA-binding proteins"/>
    <property type="match status" value="1"/>
</dbReference>
<sequence length="261" mass="29684">MLDRMDKEDYAAQLAREMRSQGIKFTCDDATKFIAALTATMTEGLARDRKLTISNFGTFLVAKYGAKIIRSPRGDKKKFFMPPTDVIKWKPSLKIRSRAGSTAITDDEYEKLKGHPQPEPEEIIPVPQPEELGAKRRNPFEVQINIVSARNTTYFTDERSPLSRLTKALLQEMITLGAEKMEIRPEKEISRLIYLAQNQPLASRNIPKISHQVIIEKIKSLSIPEPDLLPDEKIISLSESEKIKIYSMLTPLGELMVLERV</sequence>
<comment type="caution">
    <text evidence="1">The sequence shown here is derived from an EMBL/GenBank/DDBJ whole genome shotgun (WGS) entry which is preliminary data.</text>
</comment>